<dbReference type="Gene3D" id="1.10.510.10">
    <property type="entry name" value="Transferase(Phosphotransferase) domain 1"/>
    <property type="match status" value="1"/>
</dbReference>
<evidence type="ECO:0000256" key="3">
    <source>
        <dbReference type="PROSITE-ProRule" id="PRU10141"/>
    </source>
</evidence>
<keyword evidence="5" id="KW-1185">Reference proteome</keyword>
<keyword evidence="1 3" id="KW-0547">Nucleotide-binding</keyword>
<dbReference type="PANTHER" id="PTHR26392">
    <property type="entry name" value="MITOGEN-ACTIVATED PROTEIN KINASE KINASE KINASE 7-RELATED"/>
    <property type="match status" value="1"/>
</dbReference>
<dbReference type="RefSeq" id="XP_019645361.1">
    <property type="nucleotide sequence ID" value="XM_019789802.1"/>
</dbReference>
<dbReference type="InterPro" id="IPR000719">
    <property type="entry name" value="Prot_kinase_dom"/>
</dbReference>
<dbReference type="Pfam" id="PF00069">
    <property type="entry name" value="Pkinase"/>
    <property type="match status" value="1"/>
</dbReference>
<keyword evidence="2 3" id="KW-0067">ATP-binding</keyword>
<dbReference type="InterPro" id="IPR008271">
    <property type="entry name" value="Ser/Thr_kinase_AS"/>
</dbReference>
<gene>
    <name evidence="6" type="primary">LOC109486111</name>
</gene>
<dbReference type="PANTHER" id="PTHR26392:SF92">
    <property type="entry name" value="PROTEIN KINASE DOMAIN-CONTAINING PROTEIN"/>
    <property type="match status" value="1"/>
</dbReference>
<proteinExistence type="predicted"/>
<dbReference type="Proteomes" id="UP000515135">
    <property type="component" value="Unplaced"/>
</dbReference>
<evidence type="ECO:0000313" key="5">
    <source>
        <dbReference type="Proteomes" id="UP000515135"/>
    </source>
</evidence>
<dbReference type="PROSITE" id="PS50011">
    <property type="entry name" value="PROTEIN_KINASE_DOM"/>
    <property type="match status" value="1"/>
</dbReference>
<protein>
    <submittedName>
        <fullName evidence="6">Uncharacterized protein LOC109486111 isoform X2</fullName>
    </submittedName>
</protein>
<dbReference type="PROSITE" id="PS00108">
    <property type="entry name" value="PROTEIN_KINASE_ST"/>
    <property type="match status" value="1"/>
</dbReference>
<dbReference type="InterPro" id="IPR017441">
    <property type="entry name" value="Protein_kinase_ATP_BS"/>
</dbReference>
<accession>A0A6P5ATL9</accession>
<dbReference type="PROSITE" id="PS00107">
    <property type="entry name" value="PROTEIN_KINASE_ATP"/>
    <property type="match status" value="1"/>
</dbReference>
<dbReference type="GO" id="GO:0004672">
    <property type="term" value="F:protein kinase activity"/>
    <property type="evidence" value="ECO:0007669"/>
    <property type="project" value="InterPro"/>
</dbReference>
<feature type="domain" description="Protein kinase" evidence="4">
    <location>
        <begin position="422"/>
        <end position="700"/>
    </location>
</feature>
<dbReference type="GO" id="GO:0005524">
    <property type="term" value="F:ATP binding"/>
    <property type="evidence" value="ECO:0007669"/>
    <property type="project" value="UniProtKB-UniRule"/>
</dbReference>
<dbReference type="OrthoDB" id="310217at2759"/>
<name>A0A6P5ATL9_BRABE</name>
<dbReference type="SMART" id="SM00220">
    <property type="entry name" value="S_TKc"/>
    <property type="match status" value="1"/>
</dbReference>
<evidence type="ECO:0000259" key="4">
    <source>
        <dbReference type="PROSITE" id="PS50011"/>
    </source>
</evidence>
<dbReference type="InterPro" id="IPR011009">
    <property type="entry name" value="Kinase-like_dom_sf"/>
</dbReference>
<organism evidence="5 6">
    <name type="scientific">Branchiostoma belcheri</name>
    <name type="common">Amphioxus</name>
    <dbReference type="NCBI Taxonomy" id="7741"/>
    <lineage>
        <taxon>Eukaryota</taxon>
        <taxon>Metazoa</taxon>
        <taxon>Chordata</taxon>
        <taxon>Cephalochordata</taxon>
        <taxon>Leptocardii</taxon>
        <taxon>Amphioxiformes</taxon>
        <taxon>Branchiostomatidae</taxon>
        <taxon>Branchiostoma</taxon>
    </lineage>
</organism>
<evidence type="ECO:0000256" key="1">
    <source>
        <dbReference type="ARBA" id="ARBA00022741"/>
    </source>
</evidence>
<dbReference type="GeneID" id="109486111"/>
<dbReference type="AlphaFoldDB" id="A0A6P5ATL9"/>
<feature type="binding site" evidence="3">
    <location>
        <position position="454"/>
    </location>
    <ligand>
        <name>ATP</name>
        <dbReference type="ChEBI" id="CHEBI:30616"/>
    </ligand>
</feature>
<evidence type="ECO:0000313" key="6">
    <source>
        <dbReference type="RefSeq" id="XP_019645361.1"/>
    </source>
</evidence>
<reference evidence="6" key="1">
    <citation type="submission" date="2025-08" db="UniProtKB">
        <authorList>
            <consortium name="RefSeq"/>
        </authorList>
    </citation>
    <scope>IDENTIFICATION</scope>
    <source>
        <tissue evidence="6">Gonad</tissue>
    </source>
</reference>
<sequence length="708" mass="81054">MPDEAAIFTINKWDIVVEDSDSSSESEQVSADEYTRRCDSLKEAWPRLDVENQVLCTRAKEALQHRKSGRPSDDCTKLLAHLETSFGSSLTTRVKEHTQWLVQFLQKAAEIFEKCLNIPDSRGQKTGQSEVAQRYKDGLRRCELKQEITKHLKGKVNLGIKDLSLKLRDFLVAEKGALVENWKPNDDQLPDIGGFDDLEDLIRRLVVRKMCDIVREWDKKTDLLKTFELNIVSEFKDQFCLMKNELERILQMRDVSDSQTSSKLRTIDNLFVLPALMFQSLPTVMAAILNALLFPVAIGKDVLGRRREKKEYTGTAGTATSVLDQRREYVRRKLNGILTEILNKEHYYNIIRECFQPAVDLNELVKLIPQIKTFLQDQITQIEENQFPMLKDQLIHRLADVRLFEATEVRQYSLHVPTSISWEDSDDIGEGSFSKVYKATMSRGDMQSGAVAVKVPKLALEVNIMDYLNEEDILTQLNADCIVKFYGTAIDRRANPVQLVMVFELCSCTLRERLLQELNPAPADCTRQDKVQAMLCAADLAKQTASALRYLHDDKDVVHRDLKLDNIFVKDDPSGLLLKLGDVGVAKFERKIQGSRAGTDLYMAPEVLQRSPVYDRKVDIYSFAFVLWELWYGRQADHGHHLSDSEFRTAVVTRNLRPAVIEDLPSPECDWMKLIQECWEGDAKMRPSADQCVQRLNSIIDKINTETP</sequence>
<evidence type="ECO:0000256" key="2">
    <source>
        <dbReference type="ARBA" id="ARBA00022840"/>
    </source>
</evidence>
<dbReference type="SUPFAM" id="SSF56112">
    <property type="entry name" value="Protein kinase-like (PK-like)"/>
    <property type="match status" value="1"/>
</dbReference>